<dbReference type="Pfam" id="PF01037">
    <property type="entry name" value="AsnC_trans_reg"/>
    <property type="match status" value="1"/>
</dbReference>
<dbReference type="PROSITE" id="PS00519">
    <property type="entry name" value="HTH_ASNC_1"/>
    <property type="match status" value="1"/>
</dbReference>
<evidence type="ECO:0000256" key="1">
    <source>
        <dbReference type="ARBA" id="ARBA00023015"/>
    </source>
</evidence>
<dbReference type="InterPro" id="IPR011008">
    <property type="entry name" value="Dimeric_a/b-barrel"/>
</dbReference>
<dbReference type="Gene3D" id="1.10.10.10">
    <property type="entry name" value="Winged helix-like DNA-binding domain superfamily/Winged helix DNA-binding domain"/>
    <property type="match status" value="1"/>
</dbReference>
<dbReference type="InterPro" id="IPR036390">
    <property type="entry name" value="WH_DNA-bd_sf"/>
</dbReference>
<evidence type="ECO:0000256" key="3">
    <source>
        <dbReference type="ARBA" id="ARBA00023163"/>
    </source>
</evidence>
<dbReference type="InterPro" id="IPR000485">
    <property type="entry name" value="AsnC-type_HTH_dom"/>
</dbReference>
<sequence length="163" mass="17954">MPNEAPDLDATDLLILDELQRDGRMTNVELARRVGLSAPPCLRRVRRLEETGVLRGYHADLDASALGWEVTVFALVGLETQKLSILEAFERMVTAWPEVRECHMIRGGGDFLLRMVARDTAHENALTARLTGADHVMRVQTLQVIRTAKEAVGVPLGGEAMPG</sequence>
<proteinExistence type="predicted"/>
<dbReference type="InterPro" id="IPR019888">
    <property type="entry name" value="Tscrpt_reg_AsnC-like"/>
</dbReference>
<dbReference type="PANTHER" id="PTHR30154:SF34">
    <property type="entry name" value="TRANSCRIPTIONAL REGULATOR AZLB"/>
    <property type="match status" value="1"/>
</dbReference>
<dbReference type="InterPro" id="IPR019887">
    <property type="entry name" value="Tscrpt_reg_AsnC/Lrp_C"/>
</dbReference>
<evidence type="ECO:0000313" key="5">
    <source>
        <dbReference type="EMBL" id="MFC0409266.1"/>
    </source>
</evidence>
<dbReference type="InterPro" id="IPR011991">
    <property type="entry name" value="ArsR-like_HTH"/>
</dbReference>
<dbReference type="SUPFAM" id="SSF46785">
    <property type="entry name" value="Winged helix' DNA-binding domain"/>
    <property type="match status" value="1"/>
</dbReference>
<dbReference type="SUPFAM" id="SSF54909">
    <property type="entry name" value="Dimeric alpha+beta barrel"/>
    <property type="match status" value="1"/>
</dbReference>
<keyword evidence="3" id="KW-0804">Transcription</keyword>
<dbReference type="Proteomes" id="UP001589865">
    <property type="component" value="Unassembled WGS sequence"/>
</dbReference>
<dbReference type="Gene3D" id="3.30.70.920">
    <property type="match status" value="1"/>
</dbReference>
<dbReference type="SMART" id="SM00344">
    <property type="entry name" value="HTH_ASNC"/>
    <property type="match status" value="1"/>
</dbReference>
<evidence type="ECO:0000313" key="6">
    <source>
        <dbReference type="Proteomes" id="UP001589865"/>
    </source>
</evidence>
<dbReference type="InterPro" id="IPR019885">
    <property type="entry name" value="Tscrpt_reg_HTH_AsnC-type_CS"/>
</dbReference>
<dbReference type="InterPro" id="IPR036388">
    <property type="entry name" value="WH-like_DNA-bd_sf"/>
</dbReference>
<dbReference type="EMBL" id="JBHLUN010000008">
    <property type="protein sequence ID" value="MFC0409266.1"/>
    <property type="molecule type" value="Genomic_DNA"/>
</dbReference>
<dbReference type="PRINTS" id="PR00033">
    <property type="entry name" value="HTHASNC"/>
</dbReference>
<comment type="caution">
    <text evidence="5">The sequence shown here is derived from an EMBL/GenBank/DDBJ whole genome shotgun (WGS) entry which is preliminary data.</text>
</comment>
<keyword evidence="2" id="KW-0238">DNA-binding</keyword>
<organism evidence="5 6">
    <name type="scientific">Roseomonas elaeocarpi</name>
    <dbReference type="NCBI Taxonomy" id="907779"/>
    <lineage>
        <taxon>Bacteria</taxon>
        <taxon>Pseudomonadati</taxon>
        <taxon>Pseudomonadota</taxon>
        <taxon>Alphaproteobacteria</taxon>
        <taxon>Acetobacterales</taxon>
        <taxon>Roseomonadaceae</taxon>
        <taxon>Roseomonas</taxon>
    </lineage>
</organism>
<dbReference type="Pfam" id="PF13412">
    <property type="entry name" value="HTH_24"/>
    <property type="match status" value="1"/>
</dbReference>
<keyword evidence="6" id="KW-1185">Reference proteome</keyword>
<feature type="domain" description="HTH asnC-type" evidence="4">
    <location>
        <begin position="8"/>
        <end position="69"/>
    </location>
</feature>
<dbReference type="PROSITE" id="PS50956">
    <property type="entry name" value="HTH_ASNC_2"/>
    <property type="match status" value="1"/>
</dbReference>
<reference evidence="5 6" key="1">
    <citation type="submission" date="2024-09" db="EMBL/GenBank/DDBJ databases">
        <authorList>
            <person name="Sun Q."/>
            <person name="Mori K."/>
        </authorList>
    </citation>
    <scope>NUCLEOTIDE SEQUENCE [LARGE SCALE GENOMIC DNA]</scope>
    <source>
        <strain evidence="5 6">TBRC 5777</strain>
    </source>
</reference>
<evidence type="ECO:0000256" key="2">
    <source>
        <dbReference type="ARBA" id="ARBA00023125"/>
    </source>
</evidence>
<accession>A0ABV6JU59</accession>
<dbReference type="CDD" id="cd00090">
    <property type="entry name" value="HTH_ARSR"/>
    <property type="match status" value="1"/>
</dbReference>
<dbReference type="RefSeq" id="WP_377045011.1">
    <property type="nucleotide sequence ID" value="NZ_JBHLUN010000008.1"/>
</dbReference>
<protein>
    <submittedName>
        <fullName evidence="5">Lrp/AsnC family transcriptional regulator</fullName>
    </submittedName>
</protein>
<keyword evidence="1" id="KW-0805">Transcription regulation</keyword>
<name>A0ABV6JU59_9PROT</name>
<evidence type="ECO:0000259" key="4">
    <source>
        <dbReference type="PROSITE" id="PS50956"/>
    </source>
</evidence>
<dbReference type="PANTHER" id="PTHR30154">
    <property type="entry name" value="LEUCINE-RESPONSIVE REGULATORY PROTEIN"/>
    <property type="match status" value="1"/>
</dbReference>
<gene>
    <name evidence="5" type="ORF">ACFFGY_13495</name>
</gene>